<dbReference type="GO" id="GO:0005789">
    <property type="term" value="C:endoplasmic reticulum membrane"/>
    <property type="evidence" value="ECO:0007669"/>
    <property type="project" value="UniProtKB-SubCell"/>
</dbReference>
<evidence type="ECO:0000256" key="7">
    <source>
        <dbReference type="ARBA" id="ARBA00022833"/>
    </source>
</evidence>
<dbReference type="InterPro" id="IPR027370">
    <property type="entry name" value="Znf-RING_euk"/>
</dbReference>
<evidence type="ECO:0000259" key="15">
    <source>
        <dbReference type="PROSITE" id="PS50089"/>
    </source>
</evidence>
<dbReference type="eggNOG" id="KOG2177">
    <property type="taxonomic scope" value="Eukaryota"/>
</dbReference>
<dbReference type="PROSITE" id="PS00518">
    <property type="entry name" value="ZF_RING_1"/>
    <property type="match status" value="1"/>
</dbReference>
<reference evidence="17" key="1">
    <citation type="journal article" date="2007" name="Nature">
        <title>Genome of the marsupial Monodelphis domestica reveals innovation in non-coding sequences.</title>
        <authorList>
            <person name="Mikkelsen T.S."/>
            <person name="Wakefield M.J."/>
            <person name="Aken B."/>
            <person name="Amemiya C.T."/>
            <person name="Chang J.L."/>
            <person name="Duke S."/>
            <person name="Garber M."/>
            <person name="Gentles A.J."/>
            <person name="Goodstadt L."/>
            <person name="Heger A."/>
            <person name="Jurka J."/>
            <person name="Kamal M."/>
            <person name="Mauceli E."/>
            <person name="Searle S.M."/>
            <person name="Sharpe T."/>
            <person name="Baker M.L."/>
            <person name="Batzer M.A."/>
            <person name="Benos P.V."/>
            <person name="Belov K."/>
            <person name="Clamp M."/>
            <person name="Cook A."/>
            <person name="Cuff J."/>
            <person name="Das R."/>
            <person name="Davidow L."/>
            <person name="Deakin J.E."/>
            <person name="Fazzari M.J."/>
            <person name="Glass J.L."/>
            <person name="Grabherr M."/>
            <person name="Greally J.M."/>
            <person name="Gu W."/>
            <person name="Hore T.A."/>
            <person name="Huttley G.A."/>
            <person name="Kleber M."/>
            <person name="Jirtle R.L."/>
            <person name="Koina E."/>
            <person name="Lee J.T."/>
            <person name="Mahony S."/>
            <person name="Marra M.A."/>
            <person name="Miller R.D."/>
            <person name="Nicholls R.D."/>
            <person name="Oda M."/>
            <person name="Papenfuss A.T."/>
            <person name="Parra Z.E."/>
            <person name="Pollock D.D."/>
            <person name="Ray D.A."/>
            <person name="Schein J.E."/>
            <person name="Speed T.P."/>
            <person name="Thompson K."/>
            <person name="VandeBerg J.L."/>
            <person name="Wade C.M."/>
            <person name="Walker J.A."/>
            <person name="Waters P.D."/>
            <person name="Webber C."/>
            <person name="Weidman J.R."/>
            <person name="Xie X."/>
            <person name="Zody M.C."/>
            <person name="Baldwin J."/>
            <person name="Abdouelleil A."/>
            <person name="Abdulkadir J."/>
            <person name="Abebe A."/>
            <person name="Abera B."/>
            <person name="Abreu J."/>
            <person name="Acer S.C."/>
            <person name="Aftuck L."/>
            <person name="Alexander A."/>
            <person name="An P."/>
            <person name="Anderson E."/>
            <person name="Anderson S."/>
            <person name="Arachi H."/>
            <person name="Azer M."/>
            <person name="Bachantsang P."/>
            <person name="Barry A."/>
            <person name="Bayul T."/>
            <person name="Berlin A."/>
            <person name="Bessette D."/>
            <person name="Bloom T."/>
            <person name="Bloom T."/>
            <person name="Boguslavskiy L."/>
            <person name="Bonnet C."/>
            <person name="Boukhgalter B."/>
            <person name="Bourzgui I."/>
            <person name="Brown A."/>
            <person name="Cahill P."/>
            <person name="Channer S."/>
            <person name="Cheshatsang Y."/>
            <person name="Chuda L."/>
            <person name="Citroen M."/>
            <person name="Collymore A."/>
            <person name="Cooke P."/>
            <person name="Costello M."/>
            <person name="D'Aco K."/>
            <person name="Daza R."/>
            <person name="De Haan G."/>
            <person name="DeGray S."/>
            <person name="DeMaso C."/>
            <person name="Dhargay N."/>
            <person name="Dooley K."/>
            <person name="Dooley E."/>
            <person name="Doricent M."/>
            <person name="Dorje P."/>
            <person name="Dorjee K."/>
            <person name="Dupes A."/>
            <person name="Elong R."/>
            <person name="Falk J."/>
            <person name="Farina A."/>
            <person name="Faro S."/>
            <person name="Ferguson D."/>
            <person name="Fisher S."/>
            <person name="Foley C.D."/>
            <person name="Franke A."/>
            <person name="Friedrich D."/>
            <person name="Gadbois L."/>
            <person name="Gearin G."/>
            <person name="Gearin C.R."/>
            <person name="Giannoukos G."/>
            <person name="Goode T."/>
            <person name="Graham J."/>
            <person name="Grandbois E."/>
            <person name="Grewal S."/>
            <person name="Gyaltsen K."/>
            <person name="Hafez N."/>
            <person name="Hagos B."/>
            <person name="Hall J."/>
            <person name="Henson C."/>
            <person name="Hollinger A."/>
            <person name="Honan T."/>
            <person name="Huard M.D."/>
            <person name="Hughes L."/>
            <person name="Hurhula B."/>
            <person name="Husby M.E."/>
            <person name="Kamat A."/>
            <person name="Kanga B."/>
            <person name="Kashin S."/>
            <person name="Khazanovich D."/>
            <person name="Kisner P."/>
            <person name="Lance K."/>
            <person name="Lara M."/>
            <person name="Lee W."/>
            <person name="Lennon N."/>
            <person name="Letendre F."/>
            <person name="LeVine R."/>
            <person name="Lipovsky A."/>
            <person name="Liu X."/>
            <person name="Liu J."/>
            <person name="Liu S."/>
            <person name="Lokyitsang T."/>
            <person name="Lokyitsang Y."/>
            <person name="Lubonja R."/>
            <person name="Lui A."/>
            <person name="MacDonald P."/>
            <person name="Magnisalis V."/>
            <person name="Maru K."/>
            <person name="Matthews C."/>
            <person name="McCusker W."/>
            <person name="McDonough S."/>
            <person name="Mehta T."/>
            <person name="Meldrim J."/>
            <person name="Meneus L."/>
            <person name="Mihai O."/>
            <person name="Mihalev A."/>
            <person name="Mihova T."/>
            <person name="Mittelman R."/>
            <person name="Mlenga V."/>
            <person name="Montmayeur A."/>
            <person name="Mulrain L."/>
            <person name="Navidi A."/>
            <person name="Naylor J."/>
            <person name="Negash T."/>
            <person name="Nguyen T."/>
            <person name="Nguyen N."/>
            <person name="Nicol R."/>
            <person name="Norbu C."/>
            <person name="Norbu N."/>
            <person name="Novod N."/>
            <person name="O'Neill B."/>
            <person name="Osman S."/>
            <person name="Markiewicz E."/>
            <person name="Oyono O.L."/>
            <person name="Patti C."/>
            <person name="Phunkhang P."/>
            <person name="Pierre F."/>
            <person name="Priest M."/>
            <person name="Raghuraman S."/>
            <person name="Rege F."/>
            <person name="Reyes R."/>
            <person name="Rise C."/>
            <person name="Rogov P."/>
            <person name="Ross K."/>
            <person name="Ryan E."/>
            <person name="Settipalli S."/>
            <person name="Shea T."/>
            <person name="Sherpa N."/>
            <person name="Shi L."/>
            <person name="Shih D."/>
            <person name="Sparrow T."/>
            <person name="Spaulding J."/>
            <person name="Stalker J."/>
            <person name="Stange-Thomann N."/>
            <person name="Stavropoulos S."/>
            <person name="Stone C."/>
            <person name="Strader C."/>
            <person name="Tesfaye S."/>
            <person name="Thomson T."/>
            <person name="Thoulutsang Y."/>
            <person name="Thoulutsang D."/>
            <person name="Topham K."/>
            <person name="Topping I."/>
            <person name="Tsamla T."/>
            <person name="Vassiliev H."/>
            <person name="Vo A."/>
            <person name="Wangchuk T."/>
            <person name="Wangdi T."/>
            <person name="Weiand M."/>
            <person name="Wilkinson J."/>
            <person name="Wilson A."/>
            <person name="Yadav S."/>
            <person name="Young G."/>
            <person name="Yu Q."/>
            <person name="Zembek L."/>
            <person name="Zhong D."/>
            <person name="Zimmer A."/>
            <person name="Zwirko Z."/>
            <person name="Jaffe D.B."/>
            <person name="Alvarez P."/>
            <person name="Brockman W."/>
            <person name="Butler J."/>
            <person name="Chin C."/>
            <person name="Gnerre S."/>
            <person name="MacCallum I."/>
            <person name="Graves J.A."/>
            <person name="Ponting C.P."/>
            <person name="Breen M."/>
            <person name="Samollow P.B."/>
            <person name="Lander E.S."/>
            <person name="Lindblad-Toh K."/>
        </authorList>
    </citation>
    <scope>NUCLEOTIDE SEQUENCE [LARGE SCALE GENOMIC DNA]</scope>
</reference>
<dbReference type="GeneTree" id="ENSGT00940000160146"/>
<dbReference type="Gene3D" id="3.30.40.10">
    <property type="entry name" value="Zinc/RING finger domain, C3HC4 (zinc finger)"/>
    <property type="match status" value="1"/>
</dbReference>
<evidence type="ECO:0000256" key="6">
    <source>
        <dbReference type="ARBA" id="ARBA00022824"/>
    </source>
</evidence>
<keyword evidence="9" id="KW-0175">Coiled coil</keyword>
<organism evidence="17 18">
    <name type="scientific">Monodelphis domestica</name>
    <name type="common">Gray short-tailed opossum</name>
    <dbReference type="NCBI Taxonomy" id="13616"/>
    <lineage>
        <taxon>Eukaryota</taxon>
        <taxon>Metazoa</taxon>
        <taxon>Chordata</taxon>
        <taxon>Craniata</taxon>
        <taxon>Vertebrata</taxon>
        <taxon>Euteleostomi</taxon>
        <taxon>Mammalia</taxon>
        <taxon>Metatheria</taxon>
        <taxon>Didelphimorphia</taxon>
        <taxon>Didelphidae</taxon>
        <taxon>Monodelphis</taxon>
    </lineage>
</organism>
<dbReference type="PROSITE" id="PS50089">
    <property type="entry name" value="ZF_RING_2"/>
    <property type="match status" value="1"/>
</dbReference>
<dbReference type="SUPFAM" id="SSF57850">
    <property type="entry name" value="RING/U-box"/>
    <property type="match status" value="1"/>
</dbReference>
<name>H9H6T5_MONDO</name>
<dbReference type="SMART" id="SM00504">
    <property type="entry name" value="Ubox"/>
    <property type="match status" value="1"/>
</dbReference>
<dbReference type="SMART" id="SM00184">
    <property type="entry name" value="RING"/>
    <property type="match status" value="1"/>
</dbReference>
<evidence type="ECO:0000256" key="5">
    <source>
        <dbReference type="ARBA" id="ARBA00022771"/>
    </source>
</evidence>
<feature type="domain" description="B box-type" evidence="16">
    <location>
        <begin position="103"/>
        <end position="145"/>
    </location>
</feature>
<dbReference type="SUPFAM" id="SSF57845">
    <property type="entry name" value="B-box zinc-binding domain"/>
    <property type="match status" value="1"/>
</dbReference>
<dbReference type="GO" id="GO:0016567">
    <property type="term" value="P:protein ubiquitination"/>
    <property type="evidence" value="ECO:0007669"/>
    <property type="project" value="InterPro"/>
</dbReference>
<protein>
    <recommendedName>
        <fullName evidence="13">Tripartite motif-containing protein 59</fullName>
    </recommendedName>
</protein>
<keyword evidence="10" id="KW-0472">Membrane</keyword>
<keyword evidence="18" id="KW-1185">Reference proteome</keyword>
<dbReference type="InterPro" id="IPR017907">
    <property type="entry name" value="Znf_RING_CS"/>
</dbReference>
<dbReference type="InParanoid" id="H9H6T5"/>
<dbReference type="Pfam" id="PF00643">
    <property type="entry name" value="zf-B_box"/>
    <property type="match status" value="1"/>
</dbReference>
<proteinExistence type="inferred from homology"/>
<dbReference type="GO" id="GO:0045087">
    <property type="term" value="P:innate immune response"/>
    <property type="evidence" value="ECO:0000318"/>
    <property type="project" value="GO_Central"/>
</dbReference>
<evidence type="ECO:0000256" key="11">
    <source>
        <dbReference type="ARBA" id="ARBA00055104"/>
    </source>
</evidence>
<evidence type="ECO:0000313" key="18">
    <source>
        <dbReference type="Proteomes" id="UP000002280"/>
    </source>
</evidence>
<sequence length="561" mass="64153">MRRWKVLLAWPPELEMHKFEEELTCPICYSIFEDPRVLPCSHTFCRKCLENVLQASGNFYGRRDITCPTCRHIIEITPPGIDSLPINFALRAIIEKYEQEEHPDGITCPEHSSQPLNMYCLQDRQPVCGHCLTIGQHQGHPIEDLQSAYKKEKEEPLKLFKQLTEGPLGDVSLLLEKLEEQKSHVEQIIQSDKETVLQYFKELNGILDLKKNALLSSLDDARREIDKEYTPQIDRMKEIREEYIKLQSCTAFLGDEESPLKFLKKIHSVHQGVQALRQRKLPSVQPLEICPRIGPILKEEWARTEIGQIKNLVTKIKLSPQRMEKKGQFEKIFCIFMRIILQVYISTGLFLFNFNNLPVLPNEGSGYLSEDSQSPDHSFFNIIIKESVCPADHKLKRFPWDNDSLSSFIIFTLNYLIYEDTYDQADVFLLCFYSHSSSSGCGELLSHKSLRIGLDHCSAARREGHYIQSCHSVSVSVYSVLLHSASVPGGPSSSINFLFMRIQIWEAKGEAVPMLPIKVEGLMCRVSVGPMCPKSKPKERQNAWIVGNSVNRIVGNSVNRS</sequence>
<comment type="subcellular location">
    <subcellularLocation>
        <location evidence="1">Endoplasmic reticulum membrane</location>
        <topology evidence="1">Single-pass membrane protein</topology>
    </subcellularLocation>
</comment>
<evidence type="ECO:0000256" key="1">
    <source>
        <dbReference type="ARBA" id="ARBA00004389"/>
    </source>
</evidence>
<dbReference type="InterPro" id="IPR001841">
    <property type="entry name" value="Znf_RING"/>
</dbReference>
<evidence type="ECO:0000256" key="14">
    <source>
        <dbReference type="PROSITE-ProRule" id="PRU00024"/>
    </source>
</evidence>
<dbReference type="Gene3D" id="3.30.160.60">
    <property type="entry name" value="Classic Zinc Finger"/>
    <property type="match status" value="1"/>
</dbReference>
<evidence type="ECO:0000259" key="16">
    <source>
        <dbReference type="PROSITE" id="PS50119"/>
    </source>
</evidence>
<keyword evidence="7" id="KW-0862">Zinc</keyword>
<dbReference type="FunFam" id="3.30.160.60:FF:000772">
    <property type="entry name" value="tripartite motif-containing protein 59"/>
    <property type="match status" value="1"/>
</dbReference>
<comment type="similarity">
    <text evidence="2">Belongs to the TRIM/RBCC family.</text>
</comment>
<evidence type="ECO:0000256" key="8">
    <source>
        <dbReference type="ARBA" id="ARBA00022989"/>
    </source>
</evidence>
<accession>H9H6T5</accession>
<reference evidence="17" key="2">
    <citation type="submission" date="2025-08" db="UniProtKB">
        <authorList>
            <consortium name="Ensembl"/>
        </authorList>
    </citation>
    <scope>IDENTIFICATION</scope>
</reference>
<evidence type="ECO:0000256" key="13">
    <source>
        <dbReference type="ARBA" id="ARBA00071704"/>
    </source>
</evidence>
<dbReference type="AlphaFoldDB" id="H9H6T5"/>
<reference evidence="17" key="3">
    <citation type="submission" date="2025-09" db="UniProtKB">
        <authorList>
            <consortium name="Ensembl"/>
        </authorList>
    </citation>
    <scope>IDENTIFICATION</scope>
</reference>
<dbReference type="FunFam" id="3.30.40.10:FF:000297">
    <property type="entry name" value="tripartite motif-containing protein 59"/>
    <property type="match status" value="1"/>
</dbReference>
<evidence type="ECO:0000256" key="3">
    <source>
        <dbReference type="ARBA" id="ARBA00022692"/>
    </source>
</evidence>
<evidence type="ECO:0000256" key="9">
    <source>
        <dbReference type="ARBA" id="ARBA00023054"/>
    </source>
</evidence>
<evidence type="ECO:0000256" key="12">
    <source>
        <dbReference type="ARBA" id="ARBA00064523"/>
    </source>
</evidence>
<comment type="subunit">
    <text evidence="12">Interacts with ECSIT.</text>
</comment>
<feature type="domain" description="RING-type" evidence="15">
    <location>
        <begin position="25"/>
        <end position="71"/>
    </location>
</feature>
<evidence type="ECO:0000256" key="2">
    <source>
        <dbReference type="ARBA" id="ARBA00008518"/>
    </source>
</evidence>
<dbReference type="CDD" id="cd19790">
    <property type="entry name" value="Bbox2_TRIM59_C-XI"/>
    <property type="match status" value="1"/>
</dbReference>
<keyword evidence="8" id="KW-1133">Transmembrane helix</keyword>
<dbReference type="PANTHER" id="PTHR24098">
    <property type="entry name" value="OUTER SEGMENT 5"/>
    <property type="match status" value="1"/>
</dbReference>
<dbReference type="GO" id="GO:0043124">
    <property type="term" value="P:negative regulation of canonical NF-kappaB signal transduction"/>
    <property type="evidence" value="ECO:0000318"/>
    <property type="project" value="GO_Central"/>
</dbReference>
<dbReference type="Bgee" id="ENSMODG00000016323">
    <property type="expression patterns" value="Expressed in lung and 12 other cell types or tissues"/>
</dbReference>
<dbReference type="GO" id="GO:0008270">
    <property type="term" value="F:zinc ion binding"/>
    <property type="evidence" value="ECO:0007669"/>
    <property type="project" value="UniProtKB-KW"/>
</dbReference>
<dbReference type="InterPro" id="IPR000315">
    <property type="entry name" value="Znf_B-box"/>
</dbReference>
<dbReference type="InterPro" id="IPR003613">
    <property type="entry name" value="Ubox_domain"/>
</dbReference>
<dbReference type="Proteomes" id="UP000002280">
    <property type="component" value="Unplaced"/>
</dbReference>
<evidence type="ECO:0000313" key="17">
    <source>
        <dbReference type="Ensembl" id="ENSMODP00000020402.3"/>
    </source>
</evidence>
<dbReference type="InterPro" id="IPR013083">
    <property type="entry name" value="Znf_RING/FYVE/PHD"/>
</dbReference>
<evidence type="ECO:0000256" key="10">
    <source>
        <dbReference type="ARBA" id="ARBA00023136"/>
    </source>
</evidence>
<dbReference type="PROSITE" id="PS50119">
    <property type="entry name" value="ZF_BBOX"/>
    <property type="match status" value="1"/>
</dbReference>
<evidence type="ECO:0000256" key="4">
    <source>
        <dbReference type="ARBA" id="ARBA00022723"/>
    </source>
</evidence>
<dbReference type="HOGENOM" id="CLU_053708_0_0_1"/>
<keyword evidence="4" id="KW-0479">Metal-binding</keyword>
<keyword evidence="6" id="KW-0256">Endoplasmic reticulum</keyword>
<keyword evidence="3" id="KW-0812">Transmembrane</keyword>
<dbReference type="SMART" id="SM00336">
    <property type="entry name" value="BBOX"/>
    <property type="match status" value="1"/>
</dbReference>
<dbReference type="Pfam" id="PF13445">
    <property type="entry name" value="zf-RING_UBOX"/>
    <property type="match status" value="1"/>
</dbReference>
<keyword evidence="5 14" id="KW-0863">Zinc-finger</keyword>
<dbReference type="Ensembl" id="ENSMODT00000020760.3">
    <property type="protein sequence ID" value="ENSMODP00000020402.3"/>
    <property type="gene ID" value="ENSMODG00000016323.3"/>
</dbReference>
<dbReference type="GO" id="GO:0061630">
    <property type="term" value="F:ubiquitin protein ligase activity"/>
    <property type="evidence" value="ECO:0000318"/>
    <property type="project" value="GO_Central"/>
</dbReference>
<comment type="function">
    <text evidence="11">E3 ubiquitin ligase involved in different processes such as development and immune response. Serves as a negative regulator for innate immune signaling pathways by suppressing RLR-induced activation of IRF3/7 and NF-kappa-B via interaction with adapter ECSIT. Regulates autophagy through modulating both the transcription and the ubiquitination of BECN1. On the one hand, regulates the transcription of BECN1 through negatively modulating the NF-kappa-B pathway. On the other hand, regulates TRAF6-mediated 'Lys-63'-linked ubiquitination of BECN1, thus affecting the formation of the BECN1-PIK3C3 complex. In addition, mediates 'Lys-48'-linked ubiquitination of TRAF6 and thereby promotes TRAF6 proteasomal degradation. Also acts as a critical regulator for early embryo development from blastocyst stage to gastrula through modulating F-actin assembly and WASH1 'Lys-63'-linked ubiquitination.</text>
</comment>
<dbReference type="PANTHER" id="PTHR24098:SF14">
    <property type="entry name" value="TRIPARTITE MOTIF-CONTAINING PROTEIN 59"/>
    <property type="match status" value="1"/>
</dbReference>